<gene>
    <name evidence="1" type="ORF">KIMH_07330</name>
</gene>
<dbReference type="Proteomes" id="UP001321748">
    <property type="component" value="Chromosome"/>
</dbReference>
<name>A0ABM8BCL3_9BIFI</name>
<organism evidence="1 2">
    <name type="scientific">Bombiscardovia apis</name>
    <dbReference type="NCBI Taxonomy" id="2932182"/>
    <lineage>
        <taxon>Bacteria</taxon>
        <taxon>Bacillati</taxon>
        <taxon>Actinomycetota</taxon>
        <taxon>Actinomycetes</taxon>
        <taxon>Bifidobacteriales</taxon>
        <taxon>Bifidobacteriaceae</taxon>
        <taxon>Bombiscardovia</taxon>
    </lineage>
</organism>
<protein>
    <submittedName>
        <fullName evidence="1">Uncharacterized protein</fullName>
    </submittedName>
</protein>
<sequence>MVECGTYAQWHAKKPVDTLLYACQPAQCYDLTITLILDANEPICFPEQSNSSAISKSLPASGLGTP</sequence>
<evidence type="ECO:0000313" key="2">
    <source>
        <dbReference type="Proteomes" id="UP001321748"/>
    </source>
</evidence>
<dbReference type="EMBL" id="AP026800">
    <property type="protein sequence ID" value="BDR54622.1"/>
    <property type="molecule type" value="Genomic_DNA"/>
</dbReference>
<evidence type="ECO:0000313" key="1">
    <source>
        <dbReference type="EMBL" id="BDR54622.1"/>
    </source>
</evidence>
<accession>A0ABM8BCL3</accession>
<keyword evidence="2" id="KW-1185">Reference proteome</keyword>
<proteinExistence type="predicted"/>
<reference evidence="1 2" key="1">
    <citation type="journal article" date="2023" name="Microbiol. Spectr.">
        <title>Symbiosis of Carpenter Bees with Uncharacterized Lactic Acid Bacteria Showing NAD Auxotrophy.</title>
        <authorList>
            <person name="Kawasaki S."/>
            <person name="Ozawa K."/>
            <person name="Mori T."/>
            <person name="Yamamoto A."/>
            <person name="Ito M."/>
            <person name="Ohkuma M."/>
            <person name="Sakamoto M."/>
            <person name="Matsutani M."/>
        </authorList>
    </citation>
    <scope>NUCLEOTIDE SEQUENCE [LARGE SCALE GENOMIC DNA]</scope>
    <source>
        <strain evidence="1 2">KimH</strain>
    </source>
</reference>